<sequence>MRGRVYSRDRSPGEEIAGRDYRCMRRAEEITVRKVSGVLRPKSIVAARRAWRCRMVRAGRLVTGGVARSGSRPRVVGRGDERRGDVRTGDMDVFRGSEDHRMHGDDPEQERQQPEQPGRPGGAESAVIDHEYRV</sequence>
<reference evidence="2 3" key="1">
    <citation type="submission" date="2022-11" db="EMBL/GenBank/DDBJ databases">
        <title>Genome Sequencing of Nocardia sp. ON39_IFM12276 and assembly.</title>
        <authorList>
            <person name="Shimojima M."/>
            <person name="Toyokawa M."/>
            <person name="Uesaka K."/>
        </authorList>
    </citation>
    <scope>NUCLEOTIDE SEQUENCE [LARGE SCALE GENOMIC DNA]</scope>
    <source>
        <strain evidence="2 3">IFM 12276</strain>
    </source>
</reference>
<feature type="compositionally biased region" description="Low complexity" evidence="1">
    <location>
        <begin position="66"/>
        <end position="76"/>
    </location>
</feature>
<protein>
    <submittedName>
        <fullName evidence="2">Uncharacterized protein</fullName>
    </submittedName>
</protein>
<dbReference type="EMBL" id="AP026978">
    <property type="protein sequence ID" value="BDT97646.1"/>
    <property type="molecule type" value="Genomic_DNA"/>
</dbReference>
<proteinExistence type="predicted"/>
<name>A0ABN6TXP4_9NOCA</name>
<organism evidence="2 3">
    <name type="scientific">Nocardia sputorum</name>
    <dbReference type="NCBI Taxonomy" id="2984338"/>
    <lineage>
        <taxon>Bacteria</taxon>
        <taxon>Bacillati</taxon>
        <taxon>Actinomycetota</taxon>
        <taxon>Actinomycetes</taxon>
        <taxon>Mycobacteriales</taxon>
        <taxon>Nocardiaceae</taxon>
        <taxon>Nocardia</taxon>
    </lineage>
</organism>
<evidence type="ECO:0000313" key="3">
    <source>
        <dbReference type="Proteomes" id="UP001317870"/>
    </source>
</evidence>
<feature type="region of interest" description="Disordered" evidence="1">
    <location>
        <begin position="66"/>
        <end position="134"/>
    </location>
</feature>
<dbReference type="Proteomes" id="UP001317870">
    <property type="component" value="Chromosome"/>
</dbReference>
<feature type="compositionally biased region" description="Basic and acidic residues" evidence="1">
    <location>
        <begin position="77"/>
        <end position="113"/>
    </location>
</feature>
<accession>A0ABN6TXP4</accession>
<gene>
    <name evidence="2" type="ORF">IFM12276_06750</name>
</gene>
<evidence type="ECO:0000256" key="1">
    <source>
        <dbReference type="SAM" id="MobiDB-lite"/>
    </source>
</evidence>
<keyword evidence="3" id="KW-1185">Reference proteome</keyword>
<feature type="compositionally biased region" description="Low complexity" evidence="1">
    <location>
        <begin position="114"/>
        <end position="124"/>
    </location>
</feature>
<evidence type="ECO:0000313" key="2">
    <source>
        <dbReference type="EMBL" id="BDT97646.1"/>
    </source>
</evidence>